<sequence length="232" mass="26654">MSDLDIEKQLAKILSESPSAPFLFIGSGFSRRYINMPDWKGLLSQFSKKPFTRYLGMANDDIPKAALALANDFYEEWFEENENNKEVYESKSWLNKVETPLKYEISRFIQSYDIEGCLIQHPELIELTSDKVVIDGIITTNWDLLLEKIFPKLEVYVGQSDILFKHPQAVGEIFKIHGSCTDFNSLILSSNDYKDFNQKNPYLAAKLISIFLEKPVIFLGYSLSDENIVNPT</sequence>
<protein>
    <submittedName>
        <fullName evidence="1">SIR2 family protein</fullName>
    </submittedName>
</protein>
<dbReference type="Pfam" id="PF13289">
    <property type="entry name" value="SIR2_2"/>
    <property type="match status" value="1"/>
</dbReference>
<proteinExistence type="predicted"/>
<keyword evidence="2" id="KW-1185">Reference proteome</keyword>
<dbReference type="EMBL" id="JBJDPD010000030">
    <property type="protein sequence ID" value="MFK4002068.1"/>
    <property type="molecule type" value="Genomic_DNA"/>
</dbReference>
<comment type="caution">
    <text evidence="1">The sequence shown here is derived from an EMBL/GenBank/DDBJ whole genome shotgun (WGS) entry which is preliminary data.</text>
</comment>
<organism evidence="1 2">
    <name type="scientific">Psychrobacter namhaensis</name>
    <dbReference type="NCBI Taxonomy" id="292734"/>
    <lineage>
        <taxon>Bacteria</taxon>
        <taxon>Pseudomonadati</taxon>
        <taxon>Pseudomonadota</taxon>
        <taxon>Gammaproteobacteria</taxon>
        <taxon>Moraxellales</taxon>
        <taxon>Moraxellaceae</taxon>
        <taxon>Psychrobacter</taxon>
    </lineage>
</organism>
<gene>
    <name evidence="1" type="ORF">ACI2I3_12065</name>
</gene>
<evidence type="ECO:0000313" key="1">
    <source>
        <dbReference type="EMBL" id="MFK4002068.1"/>
    </source>
</evidence>
<evidence type="ECO:0000313" key="2">
    <source>
        <dbReference type="Proteomes" id="UP001620234"/>
    </source>
</evidence>
<name>A0ABW8LAX5_9GAMM</name>
<dbReference type="RefSeq" id="WP_230710975.1">
    <property type="nucleotide sequence ID" value="NZ_JBJDPD010000030.1"/>
</dbReference>
<dbReference type="Proteomes" id="UP001620234">
    <property type="component" value="Unassembled WGS sequence"/>
</dbReference>
<accession>A0ABW8LAX5</accession>
<reference evidence="1 2" key="1">
    <citation type="submission" date="2024-11" db="EMBL/GenBank/DDBJ databases">
        <title>The Natural Products Discovery Center: Release of the First 8490 Sequenced Strains for Exploring Actinobacteria Biosynthetic Diversity.</title>
        <authorList>
            <person name="Kalkreuter E."/>
            <person name="Kautsar S.A."/>
            <person name="Yang D."/>
            <person name="Bader C.D."/>
            <person name="Teijaro C.N."/>
            <person name="Fluegel L."/>
            <person name="Davis C.M."/>
            <person name="Simpson J.R."/>
            <person name="Lauterbach L."/>
            <person name="Steele A.D."/>
            <person name="Gui C."/>
            <person name="Meng S."/>
            <person name="Li G."/>
            <person name="Viehrig K."/>
            <person name="Ye F."/>
            <person name="Su P."/>
            <person name="Kiefer A.F."/>
            <person name="Nichols A."/>
            <person name="Cepeda A.J."/>
            <person name="Yan W."/>
            <person name="Fan B."/>
            <person name="Jiang Y."/>
            <person name="Adhikari A."/>
            <person name="Zheng C.-J."/>
            <person name="Schuster L."/>
            <person name="Cowan T.M."/>
            <person name="Smanski M.J."/>
            <person name="Chevrette M.G."/>
            <person name="De Carvalho L.P.S."/>
            <person name="Shen B."/>
        </authorList>
    </citation>
    <scope>NUCLEOTIDE SEQUENCE [LARGE SCALE GENOMIC DNA]</scope>
    <source>
        <strain evidence="1 2">NPDC077433</strain>
    </source>
</reference>